<reference evidence="2 3" key="1">
    <citation type="submission" date="2016-11" db="EMBL/GenBank/DDBJ databases">
        <title>The macronuclear genome of Stentor coeruleus: a giant cell with tiny introns.</title>
        <authorList>
            <person name="Slabodnick M."/>
            <person name="Ruby J.G."/>
            <person name="Reiff S.B."/>
            <person name="Swart E.C."/>
            <person name="Gosai S."/>
            <person name="Prabakaran S."/>
            <person name="Witkowska E."/>
            <person name="Larue G.E."/>
            <person name="Fisher S."/>
            <person name="Freeman R.M."/>
            <person name="Gunawardena J."/>
            <person name="Chu W."/>
            <person name="Stover N.A."/>
            <person name="Gregory B.D."/>
            <person name="Nowacki M."/>
            <person name="Derisi J."/>
            <person name="Roy S.W."/>
            <person name="Marshall W.F."/>
            <person name="Sood P."/>
        </authorList>
    </citation>
    <scope>NUCLEOTIDE SEQUENCE [LARGE SCALE GENOMIC DNA]</scope>
    <source>
        <strain evidence="2">WM001</strain>
    </source>
</reference>
<keyword evidence="1" id="KW-0812">Transmembrane</keyword>
<dbReference type="EMBL" id="MPUH01000086">
    <property type="protein sequence ID" value="OMJ91200.1"/>
    <property type="molecule type" value="Genomic_DNA"/>
</dbReference>
<organism evidence="2 3">
    <name type="scientific">Stentor coeruleus</name>
    <dbReference type="NCBI Taxonomy" id="5963"/>
    <lineage>
        <taxon>Eukaryota</taxon>
        <taxon>Sar</taxon>
        <taxon>Alveolata</taxon>
        <taxon>Ciliophora</taxon>
        <taxon>Postciliodesmatophora</taxon>
        <taxon>Heterotrichea</taxon>
        <taxon>Heterotrichida</taxon>
        <taxon>Stentoridae</taxon>
        <taxon>Stentor</taxon>
    </lineage>
</organism>
<dbReference type="Proteomes" id="UP000187209">
    <property type="component" value="Unassembled WGS sequence"/>
</dbReference>
<comment type="caution">
    <text evidence="2">The sequence shown here is derived from an EMBL/GenBank/DDBJ whole genome shotgun (WGS) entry which is preliminary data.</text>
</comment>
<gene>
    <name evidence="2" type="ORF">SteCoe_6268</name>
</gene>
<keyword evidence="1" id="KW-0472">Membrane</keyword>
<proteinExistence type="predicted"/>
<keyword evidence="3" id="KW-1185">Reference proteome</keyword>
<dbReference type="AlphaFoldDB" id="A0A1R2CQF6"/>
<sequence length="172" mass="20237">MLKQCLRSFAYIPKNKLEFKDGKCLLMEEKTIKNTGRLLNSSLLFSVPFSFFISSNFKGLVFNAIFLASPFYFYHVIWFFLTMNCIRKLYLDEDGKNILVQRCFSKTLHRVSISKIEFGDEMFFDKISDIKVKLIIDYELTALISKSSEIYHKDVLDRVFECEEIQVNSLDE</sequence>
<evidence type="ECO:0000313" key="3">
    <source>
        <dbReference type="Proteomes" id="UP000187209"/>
    </source>
</evidence>
<evidence type="ECO:0000256" key="1">
    <source>
        <dbReference type="SAM" id="Phobius"/>
    </source>
</evidence>
<keyword evidence="1" id="KW-1133">Transmembrane helix</keyword>
<name>A0A1R2CQF6_9CILI</name>
<protein>
    <submittedName>
        <fullName evidence="2">Uncharacterized protein</fullName>
    </submittedName>
</protein>
<evidence type="ECO:0000313" key="2">
    <source>
        <dbReference type="EMBL" id="OMJ91200.1"/>
    </source>
</evidence>
<accession>A0A1R2CQF6</accession>
<feature type="transmembrane region" description="Helical" evidence="1">
    <location>
        <begin position="60"/>
        <end position="81"/>
    </location>
</feature>